<comment type="similarity">
    <text evidence="2">Belongs to the EamA transporter family.</text>
</comment>
<dbReference type="InterPro" id="IPR050638">
    <property type="entry name" value="AA-Vitamin_Transporters"/>
</dbReference>
<feature type="transmembrane region" description="Helical" evidence="6">
    <location>
        <begin position="274"/>
        <end position="292"/>
    </location>
</feature>
<dbReference type="InterPro" id="IPR037185">
    <property type="entry name" value="EmrE-like"/>
</dbReference>
<evidence type="ECO:0000256" key="1">
    <source>
        <dbReference type="ARBA" id="ARBA00004141"/>
    </source>
</evidence>
<dbReference type="Pfam" id="PF00892">
    <property type="entry name" value="EamA"/>
    <property type="match status" value="2"/>
</dbReference>
<protein>
    <submittedName>
        <fullName evidence="8">Multidrug transporter</fullName>
    </submittedName>
</protein>
<keyword evidence="4 6" id="KW-1133">Transmembrane helix</keyword>
<evidence type="ECO:0000313" key="9">
    <source>
        <dbReference type="Proteomes" id="UP000620550"/>
    </source>
</evidence>
<comment type="subcellular location">
    <subcellularLocation>
        <location evidence="1">Membrane</location>
        <topology evidence="1">Multi-pass membrane protein</topology>
    </subcellularLocation>
</comment>
<evidence type="ECO:0000256" key="3">
    <source>
        <dbReference type="ARBA" id="ARBA00022692"/>
    </source>
</evidence>
<feature type="domain" description="EamA" evidence="7">
    <location>
        <begin position="5"/>
        <end position="143"/>
    </location>
</feature>
<keyword evidence="9" id="KW-1185">Reference proteome</keyword>
<organism evidence="8 9">
    <name type="scientific">Sphingobacterium griseoflavum</name>
    <dbReference type="NCBI Taxonomy" id="1474952"/>
    <lineage>
        <taxon>Bacteria</taxon>
        <taxon>Pseudomonadati</taxon>
        <taxon>Bacteroidota</taxon>
        <taxon>Sphingobacteriia</taxon>
        <taxon>Sphingobacteriales</taxon>
        <taxon>Sphingobacteriaceae</taxon>
        <taxon>Sphingobacterium</taxon>
    </lineage>
</organism>
<keyword evidence="5 6" id="KW-0472">Membrane</keyword>
<feature type="transmembrane region" description="Helical" evidence="6">
    <location>
        <begin position="159"/>
        <end position="179"/>
    </location>
</feature>
<dbReference type="PANTHER" id="PTHR32322">
    <property type="entry name" value="INNER MEMBRANE TRANSPORTER"/>
    <property type="match status" value="1"/>
</dbReference>
<name>A0ABQ3HQD4_9SPHI</name>
<proteinExistence type="inferred from homology"/>
<evidence type="ECO:0000313" key="8">
    <source>
        <dbReference type="EMBL" id="GHE23485.1"/>
    </source>
</evidence>
<dbReference type="RefSeq" id="WP_189624995.1">
    <property type="nucleotide sequence ID" value="NZ_BNAF01000002.1"/>
</dbReference>
<feature type="transmembrane region" description="Helical" evidence="6">
    <location>
        <begin position="218"/>
        <end position="239"/>
    </location>
</feature>
<dbReference type="Proteomes" id="UP000620550">
    <property type="component" value="Unassembled WGS sequence"/>
</dbReference>
<dbReference type="PANTHER" id="PTHR32322:SF2">
    <property type="entry name" value="EAMA DOMAIN-CONTAINING PROTEIN"/>
    <property type="match status" value="1"/>
</dbReference>
<dbReference type="InterPro" id="IPR000620">
    <property type="entry name" value="EamA_dom"/>
</dbReference>
<keyword evidence="3 6" id="KW-0812">Transmembrane</keyword>
<evidence type="ECO:0000256" key="6">
    <source>
        <dbReference type="SAM" id="Phobius"/>
    </source>
</evidence>
<evidence type="ECO:0000256" key="5">
    <source>
        <dbReference type="ARBA" id="ARBA00023136"/>
    </source>
</evidence>
<feature type="transmembrane region" description="Helical" evidence="6">
    <location>
        <begin position="191"/>
        <end position="212"/>
    </location>
</feature>
<evidence type="ECO:0000256" key="2">
    <source>
        <dbReference type="ARBA" id="ARBA00007362"/>
    </source>
</evidence>
<gene>
    <name evidence="8" type="ORF">GCM10017764_04530</name>
</gene>
<feature type="transmembrane region" description="Helical" evidence="6">
    <location>
        <begin position="97"/>
        <end position="121"/>
    </location>
</feature>
<evidence type="ECO:0000256" key="4">
    <source>
        <dbReference type="ARBA" id="ARBA00022989"/>
    </source>
</evidence>
<accession>A0ABQ3HQD4</accession>
<feature type="transmembrane region" description="Helical" evidence="6">
    <location>
        <begin position="72"/>
        <end position="91"/>
    </location>
</feature>
<reference evidence="9" key="1">
    <citation type="journal article" date="2019" name="Int. J. Syst. Evol. Microbiol.">
        <title>The Global Catalogue of Microorganisms (GCM) 10K type strain sequencing project: providing services to taxonomists for standard genome sequencing and annotation.</title>
        <authorList>
            <consortium name="The Broad Institute Genomics Platform"/>
            <consortium name="The Broad Institute Genome Sequencing Center for Infectious Disease"/>
            <person name="Wu L."/>
            <person name="Ma J."/>
        </authorList>
    </citation>
    <scope>NUCLEOTIDE SEQUENCE [LARGE SCALE GENOMIC DNA]</scope>
    <source>
        <strain evidence="9">CGMCC 1.12966</strain>
    </source>
</reference>
<comment type="caution">
    <text evidence="8">The sequence shown here is derived from an EMBL/GenBank/DDBJ whole genome shotgun (WGS) entry which is preliminary data.</text>
</comment>
<evidence type="ECO:0000259" key="7">
    <source>
        <dbReference type="Pfam" id="PF00892"/>
    </source>
</evidence>
<feature type="transmembrane region" description="Helical" evidence="6">
    <location>
        <begin position="130"/>
        <end position="147"/>
    </location>
</feature>
<dbReference type="SUPFAM" id="SSF103481">
    <property type="entry name" value="Multidrug resistance efflux transporter EmrE"/>
    <property type="match status" value="2"/>
</dbReference>
<sequence>MEKIKGITAVLVGAASFGILSTFVKKAYARGFTLGEVTGVQALFGMMLLWMTLLILYTSYRKYFRNYTKKSNLWVVFASGISTGAVSLLYYKCVQLVPASLAIVLLMQYIWIGQLIEFLVFKESPTRRNIVGICMILLATVLATGLLEQDFHALDMMGIFYGMLAASAYAMFIIVNGRVGNDHPPLQKSAFMVTGACIFIFILLQPFSLFQIDTFLQIGPYGLLLSVFGTVLPPVMFAYGMPKVGISLGSILSSVELPVAVCMSYFVLHESVSTLQFVGVVCMLIVVVVLNMPRGANRPTQR</sequence>
<dbReference type="EMBL" id="BNAF01000002">
    <property type="protein sequence ID" value="GHE23485.1"/>
    <property type="molecule type" value="Genomic_DNA"/>
</dbReference>
<feature type="transmembrane region" description="Helical" evidence="6">
    <location>
        <begin position="39"/>
        <end position="60"/>
    </location>
</feature>
<feature type="transmembrane region" description="Helical" evidence="6">
    <location>
        <begin position="246"/>
        <end position="268"/>
    </location>
</feature>
<feature type="domain" description="EamA" evidence="7">
    <location>
        <begin position="156"/>
        <end position="291"/>
    </location>
</feature>